<feature type="region of interest" description="Disordered" evidence="1">
    <location>
        <begin position="281"/>
        <end position="308"/>
    </location>
</feature>
<accession>A0A7G3GF51</accession>
<keyword evidence="2" id="KW-0614">Plasmid</keyword>
<organism evidence="2 3">
    <name type="scientific">Iodobacter fluviatilis</name>
    <dbReference type="NCBI Taxonomy" id="537"/>
    <lineage>
        <taxon>Bacteria</taxon>
        <taxon>Pseudomonadati</taxon>
        <taxon>Pseudomonadota</taxon>
        <taxon>Betaproteobacteria</taxon>
        <taxon>Neisseriales</taxon>
        <taxon>Chitinibacteraceae</taxon>
        <taxon>Iodobacter</taxon>
    </lineage>
</organism>
<feature type="compositionally biased region" description="Basic and acidic residues" evidence="1">
    <location>
        <begin position="298"/>
        <end position="308"/>
    </location>
</feature>
<dbReference type="KEGG" id="ifl:C1H71_20105"/>
<reference evidence="2 3" key="1">
    <citation type="submission" date="2018-01" db="EMBL/GenBank/DDBJ databases">
        <title>Genome sequence of Iodobacter sp. strain PCH194 isolated from Indian Trans-Himalaya.</title>
        <authorList>
            <person name="Kumar V."/>
            <person name="Thakur V."/>
            <person name="Kumar S."/>
            <person name="Singh D."/>
        </authorList>
    </citation>
    <scope>NUCLEOTIDE SEQUENCE [LARGE SCALE GENOMIC DNA]</scope>
    <source>
        <strain evidence="2 3">PCH194</strain>
        <plasmid evidence="2 3">pl2</plasmid>
    </source>
</reference>
<name>A0A7G3GF51_9NEIS</name>
<keyword evidence="3" id="KW-1185">Reference proteome</keyword>
<geneLocation type="plasmid" evidence="2 3">
    <name>pl2</name>
</geneLocation>
<protein>
    <submittedName>
        <fullName evidence="2">Uncharacterized protein</fullName>
    </submittedName>
</protein>
<feature type="compositionally biased region" description="Polar residues" evidence="1">
    <location>
        <begin position="284"/>
        <end position="295"/>
    </location>
</feature>
<proteinExistence type="predicted"/>
<dbReference type="Proteomes" id="UP000515917">
    <property type="component" value="Plasmid pl2"/>
</dbReference>
<dbReference type="GeneID" id="39458541"/>
<gene>
    <name evidence="2" type="ORF">C1H71_20105</name>
</gene>
<dbReference type="EMBL" id="CP025782">
    <property type="protein sequence ID" value="QBC45848.1"/>
    <property type="molecule type" value="Genomic_DNA"/>
</dbReference>
<sequence>MDDKLLAIRFAQQQYRVKELSEPTTPSKISAVNQVALMNAIVQVAKEHQLKPSDLAQRLQEPGRGQAASELIARGKAGLEQAYGQSYQSVQAQIEPRTQKLDVRSVGMSDDMRKMIEQGKQLKNTIVIESYMNRGRVDYAIQGSRQDALVSVNGKSDEAKEKLVQHMLKINAAIDHGVKTGTIPKEDAKFLGERFNKEIYSNSNPEKNNPEYNKFHDATVRNVQFEVNKAVQGREQKMEKAIDFAYNNPAFQKVIEQAVNQAPQQVQGRVKEIIEAKAAERANEQNAQKAPQTQAKVEPAKTKGDIER</sequence>
<evidence type="ECO:0000313" key="2">
    <source>
        <dbReference type="EMBL" id="QBC45848.1"/>
    </source>
</evidence>
<dbReference type="RefSeq" id="WP_130108324.1">
    <property type="nucleotide sequence ID" value="NZ_CP025782.1"/>
</dbReference>
<dbReference type="AlphaFoldDB" id="A0A7G3GF51"/>
<evidence type="ECO:0000313" key="3">
    <source>
        <dbReference type="Proteomes" id="UP000515917"/>
    </source>
</evidence>
<evidence type="ECO:0000256" key="1">
    <source>
        <dbReference type="SAM" id="MobiDB-lite"/>
    </source>
</evidence>